<protein>
    <submittedName>
        <fullName evidence="2">Uncharacterized protein</fullName>
    </submittedName>
</protein>
<feature type="region of interest" description="Disordered" evidence="1">
    <location>
        <begin position="1"/>
        <end position="42"/>
    </location>
</feature>
<gene>
    <name evidence="2" type="ORF">NDU88_004212</name>
</gene>
<proteinExistence type="predicted"/>
<evidence type="ECO:0000313" key="2">
    <source>
        <dbReference type="EMBL" id="KAJ1151431.1"/>
    </source>
</evidence>
<comment type="caution">
    <text evidence="2">The sequence shown here is derived from an EMBL/GenBank/DDBJ whole genome shotgun (WGS) entry which is preliminary data.</text>
</comment>
<name>A0AAV7RF40_PLEWA</name>
<reference evidence="2" key="1">
    <citation type="journal article" date="2022" name="bioRxiv">
        <title>Sequencing and chromosome-scale assembly of the giantPleurodeles waltlgenome.</title>
        <authorList>
            <person name="Brown T."/>
            <person name="Elewa A."/>
            <person name="Iarovenko S."/>
            <person name="Subramanian E."/>
            <person name="Araus A.J."/>
            <person name="Petzold A."/>
            <person name="Susuki M."/>
            <person name="Suzuki K.-i.T."/>
            <person name="Hayashi T."/>
            <person name="Toyoda A."/>
            <person name="Oliveira C."/>
            <person name="Osipova E."/>
            <person name="Leigh N.D."/>
            <person name="Simon A."/>
            <person name="Yun M.H."/>
        </authorList>
    </citation>
    <scope>NUCLEOTIDE SEQUENCE</scope>
    <source>
        <strain evidence="2">20211129_DDA</strain>
        <tissue evidence="2">Liver</tissue>
    </source>
</reference>
<sequence>MVRRTASASAEALLARTRSEPVPQLFSASNQKPKRPDESDVSQFANLRPKVSRVSTMCGVTPGARSTLRASRATRVAEEKGVGQAVRAGREKRSCHVVPCPLAGKTYRTQAPLSATS</sequence>
<evidence type="ECO:0000313" key="3">
    <source>
        <dbReference type="Proteomes" id="UP001066276"/>
    </source>
</evidence>
<dbReference type="Proteomes" id="UP001066276">
    <property type="component" value="Chromosome 5"/>
</dbReference>
<dbReference type="EMBL" id="JANPWB010000009">
    <property type="protein sequence ID" value="KAJ1151431.1"/>
    <property type="molecule type" value="Genomic_DNA"/>
</dbReference>
<dbReference type="AlphaFoldDB" id="A0AAV7RF40"/>
<evidence type="ECO:0000256" key="1">
    <source>
        <dbReference type="SAM" id="MobiDB-lite"/>
    </source>
</evidence>
<organism evidence="2 3">
    <name type="scientific">Pleurodeles waltl</name>
    <name type="common">Iberian ribbed newt</name>
    <dbReference type="NCBI Taxonomy" id="8319"/>
    <lineage>
        <taxon>Eukaryota</taxon>
        <taxon>Metazoa</taxon>
        <taxon>Chordata</taxon>
        <taxon>Craniata</taxon>
        <taxon>Vertebrata</taxon>
        <taxon>Euteleostomi</taxon>
        <taxon>Amphibia</taxon>
        <taxon>Batrachia</taxon>
        <taxon>Caudata</taxon>
        <taxon>Salamandroidea</taxon>
        <taxon>Salamandridae</taxon>
        <taxon>Pleurodelinae</taxon>
        <taxon>Pleurodeles</taxon>
    </lineage>
</organism>
<keyword evidence="3" id="KW-1185">Reference proteome</keyword>
<accession>A0AAV7RF40</accession>